<reference evidence="2" key="1">
    <citation type="submission" date="2022-06" db="EMBL/GenBank/DDBJ databases">
        <title>Uncovering the hologenomic basis of an extraordinary plant invasion.</title>
        <authorList>
            <person name="Bieker V.C."/>
            <person name="Martin M.D."/>
            <person name="Gilbert T."/>
            <person name="Hodgins K."/>
            <person name="Battlay P."/>
            <person name="Petersen B."/>
            <person name="Wilson J."/>
        </authorList>
    </citation>
    <scope>NUCLEOTIDE SEQUENCE</scope>
    <source>
        <strain evidence="2">AA19_3_7</strain>
        <tissue evidence="2">Leaf</tissue>
    </source>
</reference>
<proteinExistence type="predicted"/>
<keyword evidence="1" id="KW-0812">Transmembrane</keyword>
<keyword evidence="1" id="KW-0472">Membrane</keyword>
<organism evidence="2 3">
    <name type="scientific">Ambrosia artemisiifolia</name>
    <name type="common">Common ragweed</name>
    <dbReference type="NCBI Taxonomy" id="4212"/>
    <lineage>
        <taxon>Eukaryota</taxon>
        <taxon>Viridiplantae</taxon>
        <taxon>Streptophyta</taxon>
        <taxon>Embryophyta</taxon>
        <taxon>Tracheophyta</taxon>
        <taxon>Spermatophyta</taxon>
        <taxon>Magnoliopsida</taxon>
        <taxon>eudicotyledons</taxon>
        <taxon>Gunneridae</taxon>
        <taxon>Pentapetalae</taxon>
        <taxon>asterids</taxon>
        <taxon>campanulids</taxon>
        <taxon>Asterales</taxon>
        <taxon>Asteraceae</taxon>
        <taxon>Asteroideae</taxon>
        <taxon>Heliantheae alliance</taxon>
        <taxon>Heliantheae</taxon>
        <taxon>Ambrosia</taxon>
    </lineage>
</organism>
<name>A0AAD5CDC1_AMBAR</name>
<feature type="non-terminal residue" evidence="2">
    <location>
        <position position="1"/>
    </location>
</feature>
<feature type="transmembrane region" description="Helical" evidence="1">
    <location>
        <begin position="194"/>
        <end position="218"/>
    </location>
</feature>
<accession>A0AAD5CDC1</accession>
<keyword evidence="3" id="KW-1185">Reference proteome</keyword>
<evidence type="ECO:0000313" key="3">
    <source>
        <dbReference type="Proteomes" id="UP001206925"/>
    </source>
</evidence>
<dbReference type="AlphaFoldDB" id="A0AAD5CDC1"/>
<evidence type="ECO:0000313" key="2">
    <source>
        <dbReference type="EMBL" id="KAI7739388.1"/>
    </source>
</evidence>
<dbReference type="Proteomes" id="UP001206925">
    <property type="component" value="Unassembled WGS sequence"/>
</dbReference>
<protein>
    <submittedName>
        <fullName evidence="2">Uncharacterized protein</fullName>
    </submittedName>
</protein>
<comment type="caution">
    <text evidence="2">The sequence shown here is derived from an EMBL/GenBank/DDBJ whole genome shotgun (WGS) entry which is preliminary data.</text>
</comment>
<gene>
    <name evidence="2" type="ORF">M8C21_010731</name>
</gene>
<dbReference type="EMBL" id="JAMZMK010008628">
    <property type="protein sequence ID" value="KAI7739388.1"/>
    <property type="molecule type" value="Genomic_DNA"/>
</dbReference>
<feature type="transmembrane region" description="Helical" evidence="1">
    <location>
        <begin position="6"/>
        <end position="28"/>
    </location>
</feature>
<keyword evidence="1" id="KW-1133">Transmembrane helix</keyword>
<feature type="transmembrane region" description="Helical" evidence="1">
    <location>
        <begin position="161"/>
        <end position="179"/>
    </location>
</feature>
<evidence type="ECO:0000256" key="1">
    <source>
        <dbReference type="SAM" id="Phobius"/>
    </source>
</evidence>
<sequence>MAAAMVFTFVPVLPLYFMAMVFTFVPVLPDRNRQRGVACCCQRLRPSLAVAFQIEWQPLAVVEIPVGRNGEIVRRQPVSSSISYQQFAIDALHRTPLPIPPHSSRLSIFSRLFRPGYLLSLDVGRLPQPLPPKFIPIQSLPPHLNRSPFLLLKRESLKSSAIGAMNGWWSLIFITFFVFCDRVLTGAQNGNGCWWLLFVLVVRSVAVLSFFVPFMHVLP</sequence>